<organism evidence="11">
    <name type="scientific">Neobacillus citreus</name>
    <dbReference type="NCBI Taxonomy" id="2833578"/>
    <lineage>
        <taxon>Bacteria</taxon>
        <taxon>Bacillati</taxon>
        <taxon>Bacillota</taxon>
        <taxon>Bacilli</taxon>
        <taxon>Bacillales</taxon>
        <taxon>Bacillaceae</taxon>
        <taxon>Neobacillus</taxon>
    </lineage>
</organism>
<keyword evidence="8" id="KW-0732">Signal</keyword>
<dbReference type="SMART" id="SM00636">
    <property type="entry name" value="Glyco_18"/>
    <property type="match status" value="1"/>
</dbReference>
<keyword evidence="13" id="KW-1185">Reference proteome</keyword>
<comment type="catalytic activity">
    <reaction evidence="1">
        <text>Random endo-hydrolysis of N-acetyl-beta-D-glucosaminide (1-&gt;4)-beta-linkages in chitin and chitodextrins.</text>
        <dbReference type="EC" id="3.2.1.14"/>
    </reaction>
</comment>
<dbReference type="InterPro" id="IPR036116">
    <property type="entry name" value="FN3_sf"/>
</dbReference>
<dbReference type="CDD" id="cd00063">
    <property type="entry name" value="FN3"/>
    <property type="match status" value="1"/>
</dbReference>
<feature type="signal peptide" evidence="8">
    <location>
        <begin position="1"/>
        <end position="29"/>
    </location>
</feature>
<dbReference type="InterPro" id="IPR011583">
    <property type="entry name" value="Chitinase_II/V-like_cat"/>
</dbReference>
<dbReference type="Pfam" id="PF00704">
    <property type="entry name" value="Glyco_hydro_18"/>
    <property type="match status" value="1"/>
</dbReference>
<evidence type="ECO:0000256" key="5">
    <source>
        <dbReference type="ARBA" id="ARBA00023024"/>
    </source>
</evidence>
<dbReference type="GO" id="GO:0006032">
    <property type="term" value="P:chitin catabolic process"/>
    <property type="evidence" value="ECO:0007669"/>
    <property type="project" value="UniProtKB-KW"/>
</dbReference>
<dbReference type="GO" id="GO:0008843">
    <property type="term" value="F:endochitinase activity"/>
    <property type="evidence" value="ECO:0007669"/>
    <property type="project" value="UniProtKB-EC"/>
</dbReference>
<evidence type="ECO:0000256" key="6">
    <source>
        <dbReference type="ARBA" id="ARBA00023295"/>
    </source>
</evidence>
<dbReference type="SUPFAM" id="SSF51445">
    <property type="entry name" value="(Trans)glycosidases"/>
    <property type="match status" value="1"/>
</dbReference>
<dbReference type="Gene3D" id="3.10.50.10">
    <property type="match status" value="1"/>
</dbReference>
<evidence type="ECO:0000256" key="8">
    <source>
        <dbReference type="SAM" id="SignalP"/>
    </source>
</evidence>
<accession>A0A942T8I7</accession>
<dbReference type="PANTHER" id="PTHR11177:SF317">
    <property type="entry name" value="CHITINASE 12-RELATED"/>
    <property type="match status" value="1"/>
</dbReference>
<dbReference type="InterPro" id="IPR029070">
    <property type="entry name" value="Chitinase_insertion_sf"/>
</dbReference>
<feature type="domain" description="GH18" evidence="10">
    <location>
        <begin position="236"/>
        <end position="599"/>
    </location>
</feature>
<dbReference type="EMBL" id="JAGYPE010000007">
    <property type="protein sequence ID" value="MBS4186916.1"/>
    <property type="molecule type" value="Genomic_DNA"/>
</dbReference>
<dbReference type="PROSITE" id="PS01095">
    <property type="entry name" value="GH18_1"/>
    <property type="match status" value="1"/>
</dbReference>
<dbReference type="Proteomes" id="UP000677265">
    <property type="component" value="Unassembled WGS sequence"/>
</dbReference>
<evidence type="ECO:0000256" key="7">
    <source>
        <dbReference type="RuleBase" id="RU000489"/>
    </source>
</evidence>
<keyword evidence="5" id="KW-0624">Polysaccharide degradation</keyword>
<dbReference type="EMBL" id="JAGYPE020000029">
    <property type="protein sequence ID" value="MCH6267061.1"/>
    <property type="molecule type" value="Genomic_DNA"/>
</dbReference>
<evidence type="ECO:0000256" key="2">
    <source>
        <dbReference type="ARBA" id="ARBA00009121"/>
    </source>
</evidence>
<dbReference type="GO" id="GO:0008061">
    <property type="term" value="F:chitin binding"/>
    <property type="evidence" value="ECO:0007669"/>
    <property type="project" value="InterPro"/>
</dbReference>
<dbReference type="CDD" id="cd06548">
    <property type="entry name" value="GH18_chitinase"/>
    <property type="match status" value="1"/>
</dbReference>
<reference evidence="11" key="1">
    <citation type="submission" date="2021-05" db="EMBL/GenBank/DDBJ databases">
        <title>Novel Bacillus species.</title>
        <authorList>
            <person name="Liu G."/>
        </authorList>
    </citation>
    <scope>NUCLEOTIDE SEQUENCE</scope>
    <source>
        <strain evidence="11 13">FJAT-50051</strain>
    </source>
</reference>
<proteinExistence type="inferred from homology"/>
<dbReference type="PANTHER" id="PTHR11177">
    <property type="entry name" value="CHITINASE"/>
    <property type="match status" value="1"/>
</dbReference>
<dbReference type="PROSITE" id="PS50853">
    <property type="entry name" value="FN3"/>
    <property type="match status" value="1"/>
</dbReference>
<dbReference type="PROSITE" id="PS51910">
    <property type="entry name" value="GH18_2"/>
    <property type="match status" value="1"/>
</dbReference>
<dbReference type="InterPro" id="IPR050314">
    <property type="entry name" value="Glycosyl_Hydrlase_18"/>
</dbReference>
<dbReference type="SUPFAM" id="SSF49265">
    <property type="entry name" value="Fibronectin type III"/>
    <property type="match status" value="1"/>
</dbReference>
<keyword evidence="4 7" id="KW-0378">Hydrolase</keyword>
<evidence type="ECO:0000259" key="10">
    <source>
        <dbReference type="PROSITE" id="PS51910"/>
    </source>
</evidence>
<evidence type="ECO:0000256" key="1">
    <source>
        <dbReference type="ARBA" id="ARBA00000822"/>
    </source>
</evidence>
<dbReference type="SUPFAM" id="SSF54556">
    <property type="entry name" value="Chitinase insertion domain"/>
    <property type="match status" value="1"/>
</dbReference>
<dbReference type="InterPro" id="IPR001223">
    <property type="entry name" value="Glyco_hydro18_cat"/>
</dbReference>
<evidence type="ECO:0000256" key="3">
    <source>
        <dbReference type="ARBA" id="ARBA00012729"/>
    </source>
</evidence>
<sequence>MKWNKQASIFAVILLLLASFFTNLGIAEAAKPDRTAPTAPTNLRAANVTDSTVSLAWNSSTDNVGVAGYDVYQDSRYIGNTAAVQFVVKSLNPSTSYSFYVKARDVKGNVSAASNTLKVTTAATTVVDQLPVVSDIQVSPIAADGKTISGIVTLSVNASDDKGVSKVEFYSSNGGYLIKTATAAPYTANWATDPWVPDGEQILKVIVYDTANQVAQVSRTVLVQNTVTPAPMPGSFKKVGYYAGWSTYSNFQVSNIDASKLTHLNYAFAKISTDGKIALGDSFADVEKAFPGDTAYQPYKGNFYQLTKLKAQYPQLKTLISVGGWTWSEKFSDVALTEESRTIFANSCLEFILKYGFDGVDLDWEYPVAGGESDNINRPEDKQNFTLLLKKIRETFAAQSAKDGKQYLLTIAGGAGEGFANNTELNLLQEYVDYIQLMTYDIHGEWDTLTGLNAPLYRDPVSKFYSEWSVQDAVQTYLNKGVPANKIVMGVPFYGRIYNQVTNANYGLYQTFTGGGKALSYADIVTNYLNKSGFIRYWEPDSKVPWLFNGSQFISYDDEESMGYKTTFIKSMGLGGAMMWELSQDPNRVLLTKVYNDLQ</sequence>
<name>A0A942T8I7_9BACI</name>
<dbReference type="Pfam" id="PF00041">
    <property type="entry name" value="fn3"/>
    <property type="match status" value="1"/>
</dbReference>
<feature type="domain" description="Fibronectin type-III" evidence="9">
    <location>
        <begin position="39"/>
        <end position="124"/>
    </location>
</feature>
<dbReference type="GO" id="GO:0005975">
    <property type="term" value="P:carbohydrate metabolic process"/>
    <property type="evidence" value="ECO:0007669"/>
    <property type="project" value="InterPro"/>
</dbReference>
<dbReference type="Pfam" id="PF17957">
    <property type="entry name" value="Big_7"/>
    <property type="match status" value="1"/>
</dbReference>
<gene>
    <name evidence="12" type="ORF">KHB02_016175</name>
    <name evidence="11" type="ORF">KHB02_36705</name>
</gene>
<evidence type="ECO:0000313" key="11">
    <source>
        <dbReference type="EMBL" id="MBS4186916.1"/>
    </source>
</evidence>
<comment type="caution">
    <text evidence="11">The sequence shown here is derived from an EMBL/GenBank/DDBJ whole genome shotgun (WGS) entry which is preliminary data.</text>
</comment>
<dbReference type="InterPro" id="IPR013783">
    <property type="entry name" value="Ig-like_fold"/>
</dbReference>
<dbReference type="RefSeq" id="WP_213146670.1">
    <property type="nucleotide sequence ID" value="NZ_JAGYPE020000029.1"/>
</dbReference>
<dbReference type="Gene3D" id="3.20.20.80">
    <property type="entry name" value="Glycosidases"/>
    <property type="match status" value="1"/>
</dbReference>
<dbReference type="Gene3D" id="2.60.40.10">
    <property type="entry name" value="Immunoglobulins"/>
    <property type="match status" value="2"/>
</dbReference>
<protein>
    <recommendedName>
        <fullName evidence="3">chitinase</fullName>
        <ecNumber evidence="3">3.2.1.14</ecNumber>
    </recommendedName>
</protein>
<feature type="chain" id="PRO_5044697316" description="chitinase" evidence="8">
    <location>
        <begin position="30"/>
        <end position="599"/>
    </location>
</feature>
<evidence type="ECO:0000313" key="12">
    <source>
        <dbReference type="EMBL" id="MCH6267061.1"/>
    </source>
</evidence>
<evidence type="ECO:0000313" key="13">
    <source>
        <dbReference type="Proteomes" id="UP000677265"/>
    </source>
</evidence>
<dbReference type="InterPro" id="IPR017853">
    <property type="entry name" value="GH"/>
</dbReference>
<keyword evidence="5" id="KW-0119">Carbohydrate metabolism</keyword>
<dbReference type="InterPro" id="IPR001579">
    <property type="entry name" value="Glyco_hydro_18_chit_AS"/>
</dbReference>
<dbReference type="AlphaFoldDB" id="A0A942T8I7"/>
<dbReference type="EC" id="3.2.1.14" evidence="3"/>
<dbReference type="SMART" id="SM00060">
    <property type="entry name" value="FN3"/>
    <property type="match status" value="1"/>
</dbReference>
<comment type="similarity">
    <text evidence="2">Belongs to the glycosyl hydrolase 18 family. Chitinase class II subfamily.</text>
</comment>
<dbReference type="InterPro" id="IPR003961">
    <property type="entry name" value="FN3_dom"/>
</dbReference>
<evidence type="ECO:0000259" key="9">
    <source>
        <dbReference type="PROSITE" id="PS50853"/>
    </source>
</evidence>
<keyword evidence="6 7" id="KW-0326">Glycosidase</keyword>
<evidence type="ECO:0000256" key="4">
    <source>
        <dbReference type="ARBA" id="ARBA00022801"/>
    </source>
</evidence>
<keyword evidence="5" id="KW-0146">Chitin degradation</keyword>